<dbReference type="STRING" id="500610.SAMN02799615_02627"/>
<comment type="similarity">
    <text evidence="1 10 11">Belongs to the TRAFAC class TrmE-Era-EngA-EngB-Septin-like GTPase superfamily. TrmE GTPase family.</text>
</comment>
<keyword evidence="5 10" id="KW-0547">Nucleotide-binding</keyword>
<dbReference type="PROSITE" id="PS51709">
    <property type="entry name" value="G_TRME"/>
    <property type="match status" value="1"/>
</dbReference>
<feature type="binding site" evidence="10">
    <location>
        <position position="250"/>
    </location>
    <ligand>
        <name>K(+)</name>
        <dbReference type="ChEBI" id="CHEBI:29103"/>
    </ligand>
</feature>
<feature type="binding site" evidence="10">
    <location>
        <position position="120"/>
    </location>
    <ligand>
        <name>(6S)-5-formyl-5,6,7,8-tetrahydrofolate</name>
        <dbReference type="ChEBI" id="CHEBI:57457"/>
    </ligand>
</feature>
<feature type="binding site" evidence="10">
    <location>
        <begin position="245"/>
        <end position="251"/>
    </location>
    <ligand>
        <name>GTP</name>
        <dbReference type="ChEBI" id="CHEBI:37565"/>
    </ligand>
</feature>
<evidence type="ECO:0000313" key="14">
    <source>
        <dbReference type="Proteomes" id="UP000199477"/>
    </source>
</evidence>
<dbReference type="Pfam" id="PF10396">
    <property type="entry name" value="TrmE_N"/>
    <property type="match status" value="1"/>
</dbReference>
<dbReference type="GO" id="GO:0003924">
    <property type="term" value="F:GTPase activity"/>
    <property type="evidence" value="ECO:0007669"/>
    <property type="project" value="UniProtKB-UniRule"/>
</dbReference>
<evidence type="ECO:0000256" key="3">
    <source>
        <dbReference type="ARBA" id="ARBA00022694"/>
    </source>
</evidence>
<dbReference type="GO" id="GO:0002098">
    <property type="term" value="P:tRNA wobble uridine modification"/>
    <property type="evidence" value="ECO:0007669"/>
    <property type="project" value="TreeGrafter"/>
</dbReference>
<evidence type="ECO:0000259" key="12">
    <source>
        <dbReference type="PROSITE" id="PS51709"/>
    </source>
</evidence>
<dbReference type="Gene3D" id="3.40.50.300">
    <property type="entry name" value="P-loop containing nucleotide triphosphate hydrolases"/>
    <property type="match status" value="1"/>
</dbReference>
<dbReference type="GO" id="GO:0005829">
    <property type="term" value="C:cytosol"/>
    <property type="evidence" value="ECO:0007669"/>
    <property type="project" value="TreeGrafter"/>
</dbReference>
<dbReference type="InterPro" id="IPR018948">
    <property type="entry name" value="GTP-bd_TrmE_N"/>
</dbReference>
<feature type="binding site" evidence="10">
    <location>
        <position position="251"/>
    </location>
    <ligand>
        <name>Mg(2+)</name>
        <dbReference type="ChEBI" id="CHEBI:18420"/>
    </ligand>
</feature>
<dbReference type="CDD" id="cd14858">
    <property type="entry name" value="TrmE_N"/>
    <property type="match status" value="1"/>
</dbReference>
<proteinExistence type="inferred from homology"/>
<protein>
    <recommendedName>
        <fullName evidence="10">tRNA modification GTPase MnmE</fullName>
        <ecNumber evidence="10">3.6.-.-</ecNumber>
    </recommendedName>
</protein>
<reference evidence="14" key="1">
    <citation type="submission" date="2016-10" db="EMBL/GenBank/DDBJ databases">
        <authorList>
            <person name="Varghese N."/>
            <person name="Submissions S."/>
        </authorList>
    </citation>
    <scope>NUCLEOTIDE SEQUENCE [LARGE SCALE GENOMIC DNA]</scope>
    <source>
        <strain evidence="14">UNC178MFTsu3.1</strain>
    </source>
</reference>
<dbReference type="PANTHER" id="PTHR42714:SF2">
    <property type="entry name" value="TRNA MODIFICATION GTPASE GTPBP3, MITOCHONDRIAL"/>
    <property type="match status" value="1"/>
</dbReference>
<evidence type="ECO:0000256" key="7">
    <source>
        <dbReference type="ARBA" id="ARBA00022842"/>
    </source>
</evidence>
<evidence type="ECO:0000256" key="1">
    <source>
        <dbReference type="ARBA" id="ARBA00011043"/>
    </source>
</evidence>
<dbReference type="Pfam" id="PF01926">
    <property type="entry name" value="MMR_HSR1"/>
    <property type="match status" value="1"/>
</dbReference>
<dbReference type="EC" id="3.6.-.-" evidence="10"/>
<evidence type="ECO:0000256" key="10">
    <source>
        <dbReference type="HAMAP-Rule" id="MF_00379"/>
    </source>
</evidence>
<evidence type="ECO:0000313" key="13">
    <source>
        <dbReference type="EMBL" id="SFF16862.1"/>
    </source>
</evidence>
<dbReference type="Gene3D" id="3.30.1360.120">
    <property type="entry name" value="Probable tRNA modification gtpase trme, domain 1"/>
    <property type="match status" value="1"/>
</dbReference>
<dbReference type="NCBIfam" id="NF003661">
    <property type="entry name" value="PRK05291.1-3"/>
    <property type="match status" value="1"/>
</dbReference>
<dbReference type="AlphaFoldDB" id="A0A1I2GH70"/>
<feature type="binding site" evidence="10">
    <location>
        <position position="247"/>
    </location>
    <ligand>
        <name>K(+)</name>
        <dbReference type="ChEBI" id="CHEBI:29103"/>
    </ligand>
</feature>
<evidence type="ECO:0000256" key="8">
    <source>
        <dbReference type="ARBA" id="ARBA00022958"/>
    </source>
</evidence>
<dbReference type="CDD" id="cd04164">
    <property type="entry name" value="trmE"/>
    <property type="match status" value="1"/>
</dbReference>
<feature type="binding site" evidence="10">
    <location>
        <position position="81"/>
    </location>
    <ligand>
        <name>(6S)-5-formyl-5,6,7,8-tetrahydrofolate</name>
        <dbReference type="ChEBI" id="CHEBI:57457"/>
    </ligand>
</feature>
<dbReference type="InterPro" id="IPR027368">
    <property type="entry name" value="MnmE_dom2"/>
</dbReference>
<feature type="binding site" evidence="10">
    <location>
        <position position="24"/>
    </location>
    <ligand>
        <name>(6S)-5-formyl-5,6,7,8-tetrahydrofolate</name>
        <dbReference type="ChEBI" id="CHEBI:57457"/>
    </ligand>
</feature>
<dbReference type="PANTHER" id="PTHR42714">
    <property type="entry name" value="TRNA MODIFICATION GTPASE GTPBP3"/>
    <property type="match status" value="1"/>
</dbReference>
<gene>
    <name evidence="10" type="primary">mnmE</name>
    <name evidence="10" type="synonym">trmE</name>
    <name evidence="13" type="ORF">SAMN02799615_02627</name>
</gene>
<evidence type="ECO:0000256" key="2">
    <source>
        <dbReference type="ARBA" id="ARBA00022490"/>
    </source>
</evidence>
<evidence type="ECO:0000256" key="4">
    <source>
        <dbReference type="ARBA" id="ARBA00022723"/>
    </source>
</evidence>
<dbReference type="NCBIfam" id="TIGR00231">
    <property type="entry name" value="small_GTP"/>
    <property type="match status" value="1"/>
</dbReference>
<dbReference type="InterPro" id="IPR005225">
    <property type="entry name" value="Small_GTP-bd"/>
</dbReference>
<dbReference type="Gene3D" id="1.20.120.430">
    <property type="entry name" value="tRNA modification GTPase MnmE domain 2"/>
    <property type="match status" value="1"/>
</dbReference>
<dbReference type="SUPFAM" id="SSF52540">
    <property type="entry name" value="P-loop containing nucleoside triphosphate hydrolases"/>
    <property type="match status" value="1"/>
</dbReference>
<feature type="binding site" evidence="10">
    <location>
        <position position="226"/>
    </location>
    <ligand>
        <name>K(+)</name>
        <dbReference type="ChEBI" id="CHEBI:29103"/>
    </ligand>
</feature>
<comment type="subcellular location">
    <subcellularLocation>
        <location evidence="10">Cytoplasm</location>
    </subcellularLocation>
</comment>
<name>A0A1I2GH70_9GAMM</name>
<feature type="binding site" evidence="10">
    <location>
        <begin position="226"/>
        <end position="231"/>
    </location>
    <ligand>
        <name>GTP</name>
        <dbReference type="ChEBI" id="CHEBI:37565"/>
    </ligand>
</feature>
<feature type="binding site" evidence="10">
    <location>
        <position position="230"/>
    </location>
    <ligand>
        <name>Mg(2+)</name>
        <dbReference type="ChEBI" id="CHEBI:18420"/>
    </ligand>
</feature>
<evidence type="ECO:0000256" key="5">
    <source>
        <dbReference type="ARBA" id="ARBA00022741"/>
    </source>
</evidence>
<dbReference type="EMBL" id="FONH01000009">
    <property type="protein sequence ID" value="SFF16862.1"/>
    <property type="molecule type" value="Genomic_DNA"/>
</dbReference>
<feature type="binding site" evidence="10">
    <location>
        <begin position="270"/>
        <end position="273"/>
    </location>
    <ligand>
        <name>GTP</name>
        <dbReference type="ChEBI" id="CHEBI:37565"/>
    </ligand>
</feature>
<evidence type="ECO:0000256" key="9">
    <source>
        <dbReference type="ARBA" id="ARBA00023134"/>
    </source>
</evidence>
<dbReference type="HAMAP" id="MF_00379">
    <property type="entry name" value="GTPase_MnmE"/>
    <property type="match status" value="1"/>
</dbReference>
<dbReference type="FunFam" id="3.40.50.300:FF:001376">
    <property type="entry name" value="tRNA modification GTPase MnmE"/>
    <property type="match status" value="1"/>
</dbReference>
<dbReference type="InterPro" id="IPR027417">
    <property type="entry name" value="P-loop_NTPase"/>
</dbReference>
<comment type="subunit">
    <text evidence="10">Homodimer. Heterotetramer of two MnmE and two MnmG subunits.</text>
</comment>
<dbReference type="InterPro" id="IPR031168">
    <property type="entry name" value="G_TrmE"/>
</dbReference>
<comment type="cofactor">
    <cofactor evidence="10">
        <name>K(+)</name>
        <dbReference type="ChEBI" id="CHEBI:29103"/>
    </cofactor>
    <text evidence="10">Binds 1 potassium ion per subunit.</text>
</comment>
<keyword evidence="4 10" id="KW-0479">Metal-binding</keyword>
<dbReference type="InterPro" id="IPR006073">
    <property type="entry name" value="GTP-bd"/>
</dbReference>
<dbReference type="GO" id="GO:0046872">
    <property type="term" value="F:metal ion binding"/>
    <property type="evidence" value="ECO:0007669"/>
    <property type="project" value="UniProtKB-KW"/>
</dbReference>
<evidence type="ECO:0000256" key="6">
    <source>
        <dbReference type="ARBA" id="ARBA00022801"/>
    </source>
</evidence>
<dbReference type="InterPro" id="IPR027266">
    <property type="entry name" value="TrmE/GcvT-like"/>
</dbReference>
<comment type="caution">
    <text evidence="10">Lacks conserved residue(s) required for the propagation of feature annotation.</text>
</comment>
<feature type="binding site" evidence="10">
    <location>
        <position position="245"/>
    </location>
    <ligand>
        <name>K(+)</name>
        <dbReference type="ChEBI" id="CHEBI:29103"/>
    </ligand>
</feature>
<dbReference type="InterPro" id="IPR025867">
    <property type="entry name" value="MnmE_helical"/>
</dbReference>
<keyword evidence="6 10" id="KW-0378">Hydrolase</keyword>
<feature type="binding site" evidence="10">
    <location>
        <position position="447"/>
    </location>
    <ligand>
        <name>(6S)-5-formyl-5,6,7,8-tetrahydrofolate</name>
        <dbReference type="ChEBI" id="CHEBI:57457"/>
    </ligand>
</feature>
<dbReference type="GO" id="GO:0030488">
    <property type="term" value="P:tRNA methylation"/>
    <property type="evidence" value="ECO:0007669"/>
    <property type="project" value="TreeGrafter"/>
</dbReference>
<accession>A0A1I2GH70</accession>
<organism evidence="13 14">
    <name type="scientific">Dyella marensis</name>
    <dbReference type="NCBI Taxonomy" id="500610"/>
    <lineage>
        <taxon>Bacteria</taxon>
        <taxon>Pseudomonadati</taxon>
        <taxon>Pseudomonadota</taxon>
        <taxon>Gammaproteobacteria</taxon>
        <taxon>Lysobacterales</taxon>
        <taxon>Rhodanobacteraceae</taxon>
        <taxon>Dyella</taxon>
    </lineage>
</organism>
<keyword evidence="8 10" id="KW-0630">Potassium</keyword>
<feature type="domain" description="TrmE-type G" evidence="12">
    <location>
        <begin position="216"/>
        <end position="371"/>
    </location>
</feature>
<keyword evidence="3 10" id="KW-0819">tRNA processing</keyword>
<dbReference type="GO" id="GO:0005525">
    <property type="term" value="F:GTP binding"/>
    <property type="evidence" value="ECO:0007669"/>
    <property type="project" value="UniProtKB-UniRule"/>
</dbReference>
<dbReference type="Proteomes" id="UP000199477">
    <property type="component" value="Unassembled WGS sequence"/>
</dbReference>
<comment type="function">
    <text evidence="10">Exhibits a very high intrinsic GTPase hydrolysis rate. Involved in the addition of a carboxymethylaminomethyl (cmnm) group at the wobble position (U34) of certain tRNAs, forming tRNA-cmnm(5)s(2)U34.</text>
</comment>
<sequence length="447" mass="47940">MSDTADTIAAIASAPGAAGVGVLRVSGPAVPAIAQALLGRMPEARHAHFAAFRDAAGELIDRGLLLYFPAPASYTGEHVLELQGHGNAVLLDALLRRACELGARLARPGEFTERAFLNGKLDLAQAEAVADLIAAGSQAGARAALRSMEGEFSRRVDELLQALILLRVHIEAAIDFPEEEIDFLADPAIARQLQALRKQLAELLRETQRGVRLTDGLRVAIIGRPNAGKSSLLNALAGSDRAIVTDIAGTTRDVLRENLDLDGVALELVDTAGLRDTDDPVEREGVRRARHELTRADVALLVTDAAGADEDQQLFADVQADVERIVLVNKIDLDRRPSHSEMREGSWWLWASAKNGDGLDVLRDHLKRLAGAGSGEGAFSARRRHVLALERVAEHLDRTADVLRDVHAGELAAEELRQAQHALGEITGSYSSDDLLGAIFGSFCIGK</sequence>
<dbReference type="InterPro" id="IPR004520">
    <property type="entry name" value="GTPase_MnmE"/>
</dbReference>
<keyword evidence="14" id="KW-1185">Reference proteome</keyword>
<keyword evidence="7 10" id="KW-0460">Magnesium</keyword>
<keyword evidence="2 10" id="KW-0963">Cytoplasm</keyword>
<evidence type="ECO:0000256" key="11">
    <source>
        <dbReference type="RuleBase" id="RU003313"/>
    </source>
</evidence>
<dbReference type="RefSeq" id="WP_026634690.1">
    <property type="nucleotide sequence ID" value="NZ_FONH01000009.1"/>
</dbReference>
<dbReference type="NCBIfam" id="TIGR00450">
    <property type="entry name" value="mnmE_trmE_thdF"/>
    <property type="match status" value="1"/>
</dbReference>
<keyword evidence="9 10" id="KW-0342">GTP-binding</keyword>
<dbReference type="Pfam" id="PF12631">
    <property type="entry name" value="MnmE_helical"/>
    <property type="match status" value="1"/>
</dbReference>